<dbReference type="InterPro" id="IPR016181">
    <property type="entry name" value="Acyl_CoA_acyltransferase"/>
</dbReference>
<dbReference type="Pfam" id="PF00583">
    <property type="entry name" value="Acetyltransf_1"/>
    <property type="match status" value="1"/>
</dbReference>
<dbReference type="InterPro" id="IPR050832">
    <property type="entry name" value="Bact_Acetyltransf"/>
</dbReference>
<dbReference type="GO" id="GO:0016747">
    <property type="term" value="F:acyltransferase activity, transferring groups other than amino-acyl groups"/>
    <property type="evidence" value="ECO:0007669"/>
    <property type="project" value="InterPro"/>
</dbReference>
<proteinExistence type="predicted"/>
<feature type="domain" description="N-acetyltransferase" evidence="3">
    <location>
        <begin position="3"/>
        <end position="160"/>
    </location>
</feature>
<protein>
    <submittedName>
        <fullName evidence="4">Acetyltransferase (GNAT) family protein</fullName>
    </submittedName>
</protein>
<dbReference type="Proteomes" id="UP000199055">
    <property type="component" value="Unassembled WGS sequence"/>
</dbReference>
<organism evidence="4 5">
    <name type="scientific">Streptomyces radiopugnans</name>
    <dbReference type="NCBI Taxonomy" id="403935"/>
    <lineage>
        <taxon>Bacteria</taxon>
        <taxon>Bacillati</taxon>
        <taxon>Actinomycetota</taxon>
        <taxon>Actinomycetes</taxon>
        <taxon>Kitasatosporales</taxon>
        <taxon>Streptomycetaceae</taxon>
        <taxon>Streptomyces</taxon>
    </lineage>
</organism>
<name>A0A1H9CQ15_9ACTN</name>
<reference evidence="4 5" key="1">
    <citation type="submission" date="2016-10" db="EMBL/GenBank/DDBJ databases">
        <authorList>
            <person name="de Groot N.N."/>
        </authorList>
    </citation>
    <scope>NUCLEOTIDE SEQUENCE [LARGE SCALE GENOMIC DNA]</scope>
    <source>
        <strain evidence="4 5">CGMCC 4.3519</strain>
    </source>
</reference>
<sequence>MSVLVRRAVAADARELARMRRLSLTCPKEPWTRPRDLPDGPWVEECREALAAMLGDRDTVAAFVVDTAPDRVAACALGFLLPRLPGPDSSKPFNGDISTVATDPAFRGRGYARAVVTALMDWMTVRGCKRISLTASSEGEPLYASLGFTTDEPRMSRPAE</sequence>
<evidence type="ECO:0000313" key="4">
    <source>
        <dbReference type="EMBL" id="SEQ03310.1"/>
    </source>
</evidence>
<dbReference type="InterPro" id="IPR000182">
    <property type="entry name" value="GNAT_dom"/>
</dbReference>
<dbReference type="CDD" id="cd04301">
    <property type="entry name" value="NAT_SF"/>
    <property type="match status" value="1"/>
</dbReference>
<keyword evidence="1 4" id="KW-0808">Transferase</keyword>
<dbReference type="EMBL" id="FOET01000003">
    <property type="protein sequence ID" value="SEQ03310.1"/>
    <property type="molecule type" value="Genomic_DNA"/>
</dbReference>
<keyword evidence="2" id="KW-0012">Acyltransferase</keyword>
<evidence type="ECO:0000256" key="1">
    <source>
        <dbReference type="ARBA" id="ARBA00022679"/>
    </source>
</evidence>
<keyword evidence="5" id="KW-1185">Reference proteome</keyword>
<dbReference type="RefSeq" id="WP_218158253.1">
    <property type="nucleotide sequence ID" value="NZ_FOET01000003.1"/>
</dbReference>
<dbReference type="Gene3D" id="3.40.630.30">
    <property type="match status" value="1"/>
</dbReference>
<evidence type="ECO:0000259" key="3">
    <source>
        <dbReference type="PROSITE" id="PS51186"/>
    </source>
</evidence>
<dbReference type="AlphaFoldDB" id="A0A1H9CQ15"/>
<gene>
    <name evidence="4" type="ORF">SAMN05216481_103368</name>
</gene>
<dbReference type="PANTHER" id="PTHR43877">
    <property type="entry name" value="AMINOALKYLPHOSPHONATE N-ACETYLTRANSFERASE-RELATED-RELATED"/>
    <property type="match status" value="1"/>
</dbReference>
<accession>A0A1H9CQ15</accession>
<evidence type="ECO:0000256" key="2">
    <source>
        <dbReference type="ARBA" id="ARBA00023315"/>
    </source>
</evidence>
<dbReference type="PROSITE" id="PS51186">
    <property type="entry name" value="GNAT"/>
    <property type="match status" value="1"/>
</dbReference>
<evidence type="ECO:0000313" key="5">
    <source>
        <dbReference type="Proteomes" id="UP000199055"/>
    </source>
</evidence>
<dbReference type="SUPFAM" id="SSF55729">
    <property type="entry name" value="Acyl-CoA N-acyltransferases (Nat)"/>
    <property type="match status" value="1"/>
</dbReference>
<dbReference type="STRING" id="403935.SAMN05216481_103368"/>